<evidence type="ECO:0000256" key="3">
    <source>
        <dbReference type="ARBA" id="ARBA00023052"/>
    </source>
</evidence>
<sequence length="412" mass="47117">MVFPRNIFQKTAQISLTFLPTSCFDSRNVSIPAEGNHLKRCYKTNSNVMSLKFENYNPAEDKLFQIMDNMGVIINPSEMPDISDALAVKAYKDMLFSRIADAMAVSFQRQGRMYTYPSNYGQEAIAVAAGMAMREEDWMVPAFRELAAWLAKGATLKEIFLYYMGNEEGSAFKNAKHLLPFSVPISSQFPHAVGIGYAINQHKKDEVVFAFVGDGGTSEGDFSEALNFAAVWKVPVVFIVQNNQYAISVPIRKQTKSKNIAVKAMAFGMPGIKVDGNDIFAMYAALKHAADYARTKNGPVLIEGFTYRRGAHTTSDDPTKYRTKEEEQEWDAKDPLKRLKFYLDSKGLWTEDEEKLTEQYKQEVERQFEEAEKTPPHTLDDVFKYTHYEMPDELRRQKVEYEKFLQWKEGRK</sequence>
<organism evidence="6 7">
    <name type="scientific">Acetobacteroides hydrogenigenes</name>
    <dbReference type="NCBI Taxonomy" id="979970"/>
    <lineage>
        <taxon>Bacteria</taxon>
        <taxon>Pseudomonadati</taxon>
        <taxon>Bacteroidota</taxon>
        <taxon>Bacteroidia</taxon>
        <taxon>Bacteroidales</taxon>
        <taxon>Rikenellaceae</taxon>
        <taxon>Acetobacteroides</taxon>
    </lineage>
</organism>
<protein>
    <recommendedName>
        <fullName evidence="4">Pyruvate dehydrogenase E1 component subunit alpha</fullName>
        <ecNumber evidence="4">1.2.4.1</ecNumber>
    </recommendedName>
</protein>
<dbReference type="EC" id="1.2.4.1" evidence="4"/>
<evidence type="ECO:0000313" key="6">
    <source>
        <dbReference type="EMBL" id="TCN70160.1"/>
    </source>
</evidence>
<dbReference type="PANTHER" id="PTHR43380">
    <property type="entry name" value="2-OXOISOVALERATE DEHYDROGENASE SUBUNIT ALPHA, MITOCHONDRIAL"/>
    <property type="match status" value="1"/>
</dbReference>
<dbReference type="InterPro" id="IPR050771">
    <property type="entry name" value="Alpha-ketoacid_DH_E1_comp"/>
</dbReference>
<comment type="catalytic activity">
    <reaction evidence="4">
        <text>N(6)-[(R)-lipoyl]-L-lysyl-[protein] + pyruvate + H(+) = N(6)-[(R)-S(8)-acetyldihydrolipoyl]-L-lysyl-[protein] + CO2</text>
        <dbReference type="Rhea" id="RHEA:19189"/>
        <dbReference type="Rhea" id="RHEA-COMP:10474"/>
        <dbReference type="Rhea" id="RHEA-COMP:10478"/>
        <dbReference type="ChEBI" id="CHEBI:15361"/>
        <dbReference type="ChEBI" id="CHEBI:15378"/>
        <dbReference type="ChEBI" id="CHEBI:16526"/>
        <dbReference type="ChEBI" id="CHEBI:83099"/>
        <dbReference type="ChEBI" id="CHEBI:83111"/>
        <dbReference type="EC" id="1.2.4.1"/>
    </reaction>
</comment>
<dbReference type="CDD" id="cd02000">
    <property type="entry name" value="TPP_E1_PDC_ADC_BCADC"/>
    <property type="match status" value="1"/>
</dbReference>
<dbReference type="InterPro" id="IPR017596">
    <property type="entry name" value="PdhA/BkdA"/>
</dbReference>
<dbReference type="GO" id="GO:0009083">
    <property type="term" value="P:branched-chain amino acid catabolic process"/>
    <property type="evidence" value="ECO:0007669"/>
    <property type="project" value="TreeGrafter"/>
</dbReference>
<gene>
    <name evidence="6" type="ORF">CLV25_104115</name>
</gene>
<dbReference type="Proteomes" id="UP000294830">
    <property type="component" value="Unassembled WGS sequence"/>
</dbReference>
<evidence type="ECO:0000256" key="4">
    <source>
        <dbReference type="RuleBase" id="RU366007"/>
    </source>
</evidence>
<keyword evidence="7" id="KW-1185">Reference proteome</keyword>
<keyword evidence="3 4" id="KW-0786">Thiamine pyrophosphate</keyword>
<dbReference type="InterPro" id="IPR029061">
    <property type="entry name" value="THDP-binding"/>
</dbReference>
<comment type="cofactor">
    <cofactor evidence="1 4">
        <name>thiamine diphosphate</name>
        <dbReference type="ChEBI" id="CHEBI:58937"/>
    </cofactor>
</comment>
<dbReference type="Pfam" id="PF00676">
    <property type="entry name" value="E1_dh"/>
    <property type="match status" value="1"/>
</dbReference>
<keyword evidence="2 4" id="KW-0560">Oxidoreductase</keyword>
<dbReference type="Gene3D" id="3.40.50.970">
    <property type="match status" value="1"/>
</dbReference>
<dbReference type="EMBL" id="SLWB01000004">
    <property type="protein sequence ID" value="TCN70160.1"/>
    <property type="molecule type" value="Genomic_DNA"/>
</dbReference>
<dbReference type="GO" id="GO:0004739">
    <property type="term" value="F:pyruvate dehydrogenase (acetyl-transferring) activity"/>
    <property type="evidence" value="ECO:0007669"/>
    <property type="project" value="UniProtKB-UniRule"/>
</dbReference>
<evidence type="ECO:0000256" key="2">
    <source>
        <dbReference type="ARBA" id="ARBA00023002"/>
    </source>
</evidence>
<keyword evidence="4 6" id="KW-0670">Pyruvate</keyword>
<dbReference type="SUPFAM" id="SSF52518">
    <property type="entry name" value="Thiamin diphosphate-binding fold (THDP-binding)"/>
    <property type="match status" value="1"/>
</dbReference>
<evidence type="ECO:0000256" key="1">
    <source>
        <dbReference type="ARBA" id="ARBA00001964"/>
    </source>
</evidence>
<dbReference type="PANTHER" id="PTHR43380:SF1">
    <property type="entry name" value="2-OXOISOVALERATE DEHYDROGENASE SUBUNIT ALPHA, MITOCHONDRIAL"/>
    <property type="match status" value="1"/>
</dbReference>
<dbReference type="AlphaFoldDB" id="A0A4V2RQ84"/>
<accession>A0A4V2RQ84</accession>
<evidence type="ECO:0000313" key="7">
    <source>
        <dbReference type="Proteomes" id="UP000294830"/>
    </source>
</evidence>
<dbReference type="NCBIfam" id="TIGR03181">
    <property type="entry name" value="PDH_E1_alph_x"/>
    <property type="match status" value="1"/>
</dbReference>
<proteinExistence type="predicted"/>
<comment type="caution">
    <text evidence="6">The sequence shown here is derived from an EMBL/GenBank/DDBJ whole genome shotgun (WGS) entry which is preliminary data.</text>
</comment>
<reference evidence="6 7" key="1">
    <citation type="submission" date="2019-03" db="EMBL/GenBank/DDBJ databases">
        <title>Genomic Encyclopedia of Archaeal and Bacterial Type Strains, Phase II (KMG-II): from individual species to whole genera.</title>
        <authorList>
            <person name="Goeker M."/>
        </authorList>
    </citation>
    <scope>NUCLEOTIDE SEQUENCE [LARGE SCALE GENOMIC DNA]</scope>
    <source>
        <strain evidence="6 7">RL-C</strain>
    </source>
</reference>
<dbReference type="InterPro" id="IPR001017">
    <property type="entry name" value="DH_E1"/>
</dbReference>
<comment type="subunit">
    <text evidence="4">Heterodimer of an alpha and a beta chain.</text>
</comment>
<comment type="function">
    <text evidence="4">The pyruvate dehydrogenase complex catalyzes the overall conversion of pyruvate to acetyl-CoA and CO(2). It contains multiple copies of three enzymatic components: pyruvate dehydrogenase (E1), dihydrolipoamide acetyltransferase (E2) and lipoamide dehydrogenase (E3).</text>
</comment>
<name>A0A4V2RQ84_9BACT</name>
<feature type="domain" description="Dehydrogenase E1 component" evidence="5">
    <location>
        <begin position="92"/>
        <end position="378"/>
    </location>
</feature>
<evidence type="ECO:0000259" key="5">
    <source>
        <dbReference type="Pfam" id="PF00676"/>
    </source>
</evidence>